<dbReference type="GO" id="GO:0005739">
    <property type="term" value="C:mitochondrion"/>
    <property type="evidence" value="ECO:0007669"/>
    <property type="project" value="TreeGrafter"/>
</dbReference>
<dbReference type="AlphaFoldDB" id="A0A2I0VZ22"/>
<dbReference type="Proteomes" id="UP000233837">
    <property type="component" value="Unassembled WGS sequence"/>
</dbReference>
<proteinExistence type="predicted"/>
<organism evidence="1 2">
    <name type="scientific">Dendrobium catenatum</name>
    <dbReference type="NCBI Taxonomy" id="906689"/>
    <lineage>
        <taxon>Eukaryota</taxon>
        <taxon>Viridiplantae</taxon>
        <taxon>Streptophyta</taxon>
        <taxon>Embryophyta</taxon>
        <taxon>Tracheophyta</taxon>
        <taxon>Spermatophyta</taxon>
        <taxon>Magnoliopsida</taxon>
        <taxon>Liliopsida</taxon>
        <taxon>Asparagales</taxon>
        <taxon>Orchidaceae</taxon>
        <taxon>Epidendroideae</taxon>
        <taxon>Malaxideae</taxon>
        <taxon>Dendrobiinae</taxon>
        <taxon>Dendrobium</taxon>
    </lineage>
</organism>
<reference evidence="1 2" key="1">
    <citation type="journal article" date="2016" name="Sci. Rep.">
        <title>The Dendrobium catenatum Lindl. genome sequence provides insights into polysaccharide synthase, floral development and adaptive evolution.</title>
        <authorList>
            <person name="Zhang G.Q."/>
            <person name="Xu Q."/>
            <person name="Bian C."/>
            <person name="Tsai W.C."/>
            <person name="Yeh C.M."/>
            <person name="Liu K.W."/>
            <person name="Yoshida K."/>
            <person name="Zhang L.S."/>
            <person name="Chang S.B."/>
            <person name="Chen F."/>
            <person name="Shi Y."/>
            <person name="Su Y.Y."/>
            <person name="Zhang Y.Q."/>
            <person name="Chen L.J."/>
            <person name="Yin Y."/>
            <person name="Lin M."/>
            <person name="Huang H."/>
            <person name="Deng H."/>
            <person name="Wang Z.W."/>
            <person name="Zhu S.L."/>
            <person name="Zhao X."/>
            <person name="Deng C."/>
            <person name="Niu S.C."/>
            <person name="Huang J."/>
            <person name="Wang M."/>
            <person name="Liu G.H."/>
            <person name="Yang H.J."/>
            <person name="Xiao X.J."/>
            <person name="Hsiao Y.Y."/>
            <person name="Wu W.L."/>
            <person name="Chen Y.Y."/>
            <person name="Mitsuda N."/>
            <person name="Ohme-Takagi M."/>
            <person name="Luo Y.B."/>
            <person name="Van de Peer Y."/>
            <person name="Liu Z.J."/>
        </authorList>
    </citation>
    <scope>NUCLEOTIDE SEQUENCE [LARGE SCALE GENOMIC DNA]</scope>
    <source>
        <tissue evidence="1">The whole plant</tissue>
    </source>
</reference>
<keyword evidence="2" id="KW-1185">Reference proteome</keyword>
<accession>A0A2I0VZ22</accession>
<dbReference type="GO" id="GO:0046872">
    <property type="term" value="F:metal ion binding"/>
    <property type="evidence" value="ECO:0007669"/>
    <property type="project" value="InterPro"/>
</dbReference>
<dbReference type="SUPFAM" id="SSF63411">
    <property type="entry name" value="LuxS/MPP-like metallohydrolase"/>
    <property type="match status" value="1"/>
</dbReference>
<evidence type="ECO:0000313" key="1">
    <source>
        <dbReference type="EMBL" id="PKU68663.1"/>
    </source>
</evidence>
<dbReference type="PANTHER" id="PTHR11851">
    <property type="entry name" value="METALLOPROTEASE"/>
    <property type="match status" value="1"/>
</dbReference>
<name>A0A2I0VZ22_9ASPA</name>
<dbReference type="Gene3D" id="3.30.830.10">
    <property type="entry name" value="Metalloenzyme, LuxS/M16 peptidase-like"/>
    <property type="match status" value="1"/>
</dbReference>
<dbReference type="STRING" id="906689.A0A2I0VZ22"/>
<dbReference type="InterPro" id="IPR050361">
    <property type="entry name" value="MPP/UQCRC_Complex"/>
</dbReference>
<gene>
    <name evidence="1" type="ORF">MA16_Dca024957</name>
</gene>
<evidence type="ECO:0000313" key="2">
    <source>
        <dbReference type="Proteomes" id="UP000233837"/>
    </source>
</evidence>
<dbReference type="InterPro" id="IPR011249">
    <property type="entry name" value="Metalloenz_LuxS/M16"/>
</dbReference>
<sequence>MQLKSCLLLHIDGSTAFAENNGRQMLTYGRVVPFPELFARIDAVDAAAVKDIAGKFILNQDVAIAAMGPVQGLPERSWFQSQVRDEQN</sequence>
<protein>
    <submittedName>
        <fullName evidence="1">Putative mitochondrial-processing peptidase subunit beta</fullName>
    </submittedName>
</protein>
<dbReference type="EMBL" id="KZ503059">
    <property type="protein sequence ID" value="PKU68663.1"/>
    <property type="molecule type" value="Genomic_DNA"/>
</dbReference>
<dbReference type="PANTHER" id="PTHR11851:SF196">
    <property type="entry name" value="MITOCHONDRIAL-PROCESSING PEPTIDASE SUBUNIT BETA MITOCHONDRIAL"/>
    <property type="match status" value="1"/>
</dbReference>
<reference evidence="1 2" key="2">
    <citation type="journal article" date="2017" name="Nature">
        <title>The Apostasia genome and the evolution of orchids.</title>
        <authorList>
            <person name="Zhang G.Q."/>
            <person name="Liu K.W."/>
            <person name="Li Z."/>
            <person name="Lohaus R."/>
            <person name="Hsiao Y.Y."/>
            <person name="Niu S.C."/>
            <person name="Wang J.Y."/>
            <person name="Lin Y.C."/>
            <person name="Xu Q."/>
            <person name="Chen L.J."/>
            <person name="Yoshida K."/>
            <person name="Fujiwara S."/>
            <person name="Wang Z.W."/>
            <person name="Zhang Y.Q."/>
            <person name="Mitsuda N."/>
            <person name="Wang M."/>
            <person name="Liu G.H."/>
            <person name="Pecoraro L."/>
            <person name="Huang H.X."/>
            <person name="Xiao X.J."/>
            <person name="Lin M."/>
            <person name="Wu X.Y."/>
            <person name="Wu W.L."/>
            <person name="Chen Y.Y."/>
            <person name="Chang S.B."/>
            <person name="Sakamoto S."/>
            <person name="Ohme-Takagi M."/>
            <person name="Yagi M."/>
            <person name="Zeng S.J."/>
            <person name="Shen C.Y."/>
            <person name="Yeh C.M."/>
            <person name="Luo Y.B."/>
            <person name="Tsai W.C."/>
            <person name="Van de Peer Y."/>
            <person name="Liu Z.J."/>
        </authorList>
    </citation>
    <scope>NUCLEOTIDE SEQUENCE [LARGE SCALE GENOMIC DNA]</scope>
    <source>
        <tissue evidence="1">The whole plant</tissue>
    </source>
</reference>